<dbReference type="GO" id="GO:0007018">
    <property type="term" value="P:microtubule-based movement"/>
    <property type="evidence" value="ECO:0007669"/>
    <property type="project" value="InterPro"/>
</dbReference>
<dbReference type="EMBL" id="JAGDFM010000310">
    <property type="protein sequence ID" value="KAG7380130.1"/>
    <property type="molecule type" value="Genomic_DNA"/>
</dbReference>
<dbReference type="InterPro" id="IPR041228">
    <property type="entry name" value="Dynein_C"/>
</dbReference>
<keyword evidence="4" id="KW-1185">Reference proteome</keyword>
<dbReference type="InterPro" id="IPR026983">
    <property type="entry name" value="DHC"/>
</dbReference>
<dbReference type="GO" id="GO:0051959">
    <property type="term" value="F:dynein light intermediate chain binding"/>
    <property type="evidence" value="ECO:0007669"/>
    <property type="project" value="InterPro"/>
</dbReference>
<dbReference type="PANTHER" id="PTHR46532">
    <property type="entry name" value="MALE FERTILITY FACTOR KL5"/>
    <property type="match status" value="1"/>
</dbReference>
<evidence type="ECO:0000259" key="2">
    <source>
        <dbReference type="Pfam" id="PF18199"/>
    </source>
</evidence>
<reference evidence="3" key="1">
    <citation type="submission" date="2021-02" db="EMBL/GenBank/DDBJ databases">
        <authorList>
            <person name="Palmer J.M."/>
        </authorList>
    </citation>
    <scope>NUCLEOTIDE SEQUENCE</scope>
    <source>
        <strain evidence="3">SCRP734</strain>
    </source>
</reference>
<evidence type="ECO:0000256" key="1">
    <source>
        <dbReference type="ARBA" id="ARBA00008887"/>
    </source>
</evidence>
<protein>
    <recommendedName>
        <fullName evidence="2">Dynein heavy chain C-terminal domain-containing protein</fullName>
    </recommendedName>
</protein>
<dbReference type="Proteomes" id="UP000694044">
    <property type="component" value="Unassembled WGS sequence"/>
</dbReference>
<evidence type="ECO:0000313" key="3">
    <source>
        <dbReference type="EMBL" id="KAG7380130.1"/>
    </source>
</evidence>
<dbReference type="OrthoDB" id="185092at2759"/>
<feature type="domain" description="Dynein heavy chain C-terminal" evidence="2">
    <location>
        <begin position="36"/>
        <end position="362"/>
    </location>
</feature>
<dbReference type="GO" id="GO:0005858">
    <property type="term" value="C:axonemal dynein complex"/>
    <property type="evidence" value="ECO:0007669"/>
    <property type="project" value="TreeGrafter"/>
</dbReference>
<dbReference type="FunFam" id="3.10.490.20:FF:000010">
    <property type="entry name" value="Dynein heavy chain, putative"/>
    <property type="match status" value="1"/>
</dbReference>
<dbReference type="AlphaFoldDB" id="A0A8T1VIU8"/>
<accession>A0A8T1VIU8</accession>
<dbReference type="PANTHER" id="PTHR46532:SF4">
    <property type="entry name" value="AAA+ ATPASE DOMAIN-CONTAINING PROTEIN"/>
    <property type="match status" value="1"/>
</dbReference>
<sequence>MAEIEEFQRYIAGFPSVDSPEVFGLHPNADLTYRVKEVSALLGTIVDTQPTDAEGGASTTAKSSGVVETREEIIQQKIRELLAALPSGGEESLSEEALAQALRSKVLGGGLELPLNLFLCQEARALRHVLTYVRASLVKTQRALAGEVLLTSSLRETGQAIFDGKVPPSWVADEQAWLAGTLGLWVTGLIDRVTQLRAWLDRGRPSSFWLAGFSNPQGFLTAVAQESTRVHASERWALDDVVYYSEVTDYERLEQIKQPPREGVLVHGLMLDGAAWSRPDGTLVEQEPKRLFAPLPAVYVTAATKAHKKTRAAQDHGPYGAYEAPVYRYARRTDRHYIFSVPLASRDHRPLHWTLRGVALLCSTDQ</sequence>
<evidence type="ECO:0000313" key="4">
    <source>
        <dbReference type="Proteomes" id="UP000694044"/>
    </source>
</evidence>
<dbReference type="Pfam" id="PF18199">
    <property type="entry name" value="Dynein_C"/>
    <property type="match status" value="1"/>
</dbReference>
<gene>
    <name evidence="3" type="ORF">PHYPSEUDO_007759</name>
</gene>
<proteinExistence type="inferred from homology"/>
<organism evidence="3 4">
    <name type="scientific">Phytophthora pseudosyringae</name>
    <dbReference type="NCBI Taxonomy" id="221518"/>
    <lineage>
        <taxon>Eukaryota</taxon>
        <taxon>Sar</taxon>
        <taxon>Stramenopiles</taxon>
        <taxon>Oomycota</taxon>
        <taxon>Peronosporomycetes</taxon>
        <taxon>Peronosporales</taxon>
        <taxon>Peronosporaceae</taxon>
        <taxon>Phytophthora</taxon>
    </lineage>
</organism>
<comment type="similarity">
    <text evidence="1">Belongs to the dynein heavy chain family.</text>
</comment>
<comment type="caution">
    <text evidence="3">The sequence shown here is derived from an EMBL/GenBank/DDBJ whole genome shotgun (WGS) entry which is preliminary data.</text>
</comment>
<name>A0A8T1VIU8_9STRA</name>
<dbReference type="GO" id="GO:0045505">
    <property type="term" value="F:dynein intermediate chain binding"/>
    <property type="evidence" value="ECO:0007669"/>
    <property type="project" value="InterPro"/>
</dbReference>